<reference evidence="4 5" key="2">
    <citation type="submission" date="2019-01" db="EMBL/GenBank/DDBJ databases">
        <title>The decoding of complex shrimp genome reveals the adaptation for benthos swimmer, frequently molting mechanism and breeding impact on genome.</title>
        <authorList>
            <person name="Sun Y."/>
            <person name="Gao Y."/>
            <person name="Yu Y."/>
        </authorList>
    </citation>
    <scope>NUCLEOTIDE SEQUENCE [LARGE SCALE GENOMIC DNA]</scope>
    <source>
        <tissue evidence="4">Muscle</tissue>
    </source>
</reference>
<dbReference type="InterPro" id="IPR000408">
    <property type="entry name" value="Reg_chr_condens"/>
</dbReference>
<name>A0A3R7Q465_PENVA</name>
<dbReference type="Gene3D" id="2.130.10.30">
    <property type="entry name" value="Regulator of chromosome condensation 1/beta-lactamase-inhibitor protein II"/>
    <property type="match status" value="2"/>
</dbReference>
<dbReference type="EMBL" id="QCYY01002722">
    <property type="protein sequence ID" value="ROT68078.1"/>
    <property type="molecule type" value="Genomic_DNA"/>
</dbReference>
<dbReference type="PROSITE" id="PS50012">
    <property type="entry name" value="RCC1_3"/>
    <property type="match status" value="6"/>
</dbReference>
<feature type="domain" description="RCC1-like" evidence="3">
    <location>
        <begin position="222"/>
        <end position="460"/>
    </location>
</feature>
<evidence type="ECO:0000313" key="4">
    <source>
        <dbReference type="EMBL" id="ROT68078.1"/>
    </source>
</evidence>
<proteinExistence type="predicted"/>
<dbReference type="PANTHER" id="PTHR46337:SF1">
    <property type="entry name" value="RCC1-LIKE G EXCHANGING FACTOR-LIKE PROTEIN"/>
    <property type="match status" value="1"/>
</dbReference>
<dbReference type="InterPro" id="IPR009091">
    <property type="entry name" value="RCC1/BLIP-II"/>
</dbReference>
<dbReference type="Pfam" id="PF00415">
    <property type="entry name" value="RCC1"/>
    <property type="match status" value="1"/>
</dbReference>
<dbReference type="STRING" id="6689.A0A3R7Q465"/>
<dbReference type="InterPro" id="IPR058923">
    <property type="entry name" value="RCC1-like_dom"/>
</dbReference>
<gene>
    <name evidence="4" type="ORF">C7M84_013811</name>
</gene>
<dbReference type="InterPro" id="IPR053035">
    <property type="entry name" value="Mitochondrial_GEF_domain"/>
</dbReference>
<keyword evidence="5" id="KW-1185">Reference proteome</keyword>
<feature type="repeat" description="RCC1" evidence="2">
    <location>
        <begin position="354"/>
        <end position="411"/>
    </location>
</feature>
<evidence type="ECO:0000259" key="3">
    <source>
        <dbReference type="Pfam" id="PF25390"/>
    </source>
</evidence>
<feature type="repeat" description="RCC1" evidence="2">
    <location>
        <begin position="131"/>
        <end position="190"/>
    </location>
</feature>
<evidence type="ECO:0000256" key="1">
    <source>
        <dbReference type="ARBA" id="ARBA00022737"/>
    </source>
</evidence>
<evidence type="ECO:0000313" key="5">
    <source>
        <dbReference type="Proteomes" id="UP000283509"/>
    </source>
</evidence>
<sequence length="463" mass="50469">MLSQTWRHFITTSLNKGLLCNGAVSSLGYHIRGKKRKVPKPLDPHHADELPEVEYVGTRSQPDKLVYTWGVANHGALGRPSFIRPDKEKRQYRLQFMQHPHRLAFGEYHKVTDLTCGYGFTVFAVNKTPEASCFGTGLNTDSQVGGHQPRRDHPLGMLISPAPIEVPVSKTTNVIKVAAGRAHTVMVTDKEGVWTVGNNAYGQCGRSIITDEDYGKQTIYNRIRILDQLDIAQVECGQDTSFFLTKDGVVYSCGWGADGQTGRGHYDNEPHVGPVIGDIEGEKVVKVSCRADCVLAVNDKGEVFGWGNSEYQQLNSVTNEMQIHTSRKLKLPGVGKVVDVAASGTMCLLLNEDGQVFSWGFGPIGKGPEVTYSKTPTHIPSTLFGKNELTPDAKVVSVTCGINILAAINSHGCLFTWGKNPGGCLGLGHIKDQYFPVRVAIAGEVLKVSCGVDHMAALVREII</sequence>
<feature type="repeat" description="RCC1" evidence="2">
    <location>
        <begin position="301"/>
        <end position="353"/>
    </location>
</feature>
<feature type="repeat" description="RCC1" evidence="2">
    <location>
        <begin position="64"/>
        <end position="127"/>
    </location>
</feature>
<dbReference type="SUPFAM" id="SSF50985">
    <property type="entry name" value="RCC1/BLIP-II"/>
    <property type="match status" value="1"/>
</dbReference>
<dbReference type="Pfam" id="PF13540">
    <property type="entry name" value="RCC1_2"/>
    <property type="match status" value="1"/>
</dbReference>
<dbReference type="PANTHER" id="PTHR46337">
    <property type="entry name" value="RCC1-LIKE G EXCHANGING FACTOR-LIKE PROTEIN"/>
    <property type="match status" value="1"/>
</dbReference>
<dbReference type="GO" id="GO:0070131">
    <property type="term" value="P:positive regulation of mitochondrial translation"/>
    <property type="evidence" value="ECO:0007669"/>
    <property type="project" value="TreeGrafter"/>
</dbReference>
<dbReference type="GO" id="GO:0005085">
    <property type="term" value="F:guanyl-nucleotide exchange factor activity"/>
    <property type="evidence" value="ECO:0007669"/>
    <property type="project" value="TreeGrafter"/>
</dbReference>
<reference evidence="4 5" key="1">
    <citation type="submission" date="2018-04" db="EMBL/GenBank/DDBJ databases">
        <authorList>
            <person name="Zhang X."/>
            <person name="Yuan J."/>
            <person name="Li F."/>
            <person name="Xiang J."/>
        </authorList>
    </citation>
    <scope>NUCLEOTIDE SEQUENCE [LARGE SCALE GENOMIC DNA]</scope>
    <source>
        <tissue evidence="4">Muscle</tissue>
    </source>
</reference>
<comment type="caution">
    <text evidence="4">The sequence shown here is derived from an EMBL/GenBank/DDBJ whole genome shotgun (WGS) entry which is preliminary data.</text>
</comment>
<dbReference type="Pfam" id="PF25390">
    <property type="entry name" value="WD40_RLD"/>
    <property type="match status" value="1"/>
</dbReference>
<organism evidence="4 5">
    <name type="scientific">Penaeus vannamei</name>
    <name type="common">Whiteleg shrimp</name>
    <name type="synonym">Litopenaeus vannamei</name>
    <dbReference type="NCBI Taxonomy" id="6689"/>
    <lineage>
        <taxon>Eukaryota</taxon>
        <taxon>Metazoa</taxon>
        <taxon>Ecdysozoa</taxon>
        <taxon>Arthropoda</taxon>
        <taxon>Crustacea</taxon>
        <taxon>Multicrustacea</taxon>
        <taxon>Malacostraca</taxon>
        <taxon>Eumalacostraca</taxon>
        <taxon>Eucarida</taxon>
        <taxon>Decapoda</taxon>
        <taxon>Dendrobranchiata</taxon>
        <taxon>Penaeoidea</taxon>
        <taxon>Penaeidae</taxon>
        <taxon>Penaeus</taxon>
    </lineage>
</organism>
<dbReference type="AlphaFoldDB" id="A0A3R7Q465"/>
<protein>
    <recommendedName>
        <fullName evidence="3">RCC1-like domain-containing protein</fullName>
    </recommendedName>
</protein>
<evidence type="ECO:0000256" key="2">
    <source>
        <dbReference type="PROSITE-ProRule" id="PRU00235"/>
    </source>
</evidence>
<accession>A0A3R7Q465</accession>
<dbReference type="Proteomes" id="UP000283509">
    <property type="component" value="Unassembled WGS sequence"/>
</dbReference>
<dbReference type="OrthoDB" id="70707at2759"/>
<dbReference type="GO" id="GO:0019843">
    <property type="term" value="F:rRNA binding"/>
    <property type="evidence" value="ECO:0007669"/>
    <property type="project" value="TreeGrafter"/>
</dbReference>
<dbReference type="GO" id="GO:0005743">
    <property type="term" value="C:mitochondrial inner membrane"/>
    <property type="evidence" value="ECO:0007669"/>
    <property type="project" value="TreeGrafter"/>
</dbReference>
<feature type="repeat" description="RCC1" evidence="2">
    <location>
        <begin position="248"/>
        <end position="300"/>
    </location>
</feature>
<feature type="repeat" description="RCC1" evidence="2">
    <location>
        <begin position="412"/>
        <end position="461"/>
    </location>
</feature>
<keyword evidence="1" id="KW-0677">Repeat</keyword>
<dbReference type="PRINTS" id="PR00633">
    <property type="entry name" value="RCCNDNSATION"/>
</dbReference>